<dbReference type="NCBIfam" id="TIGR01494">
    <property type="entry name" value="ATPase_P-type"/>
    <property type="match status" value="1"/>
</dbReference>
<accession>A0AA38HFT9</accession>
<evidence type="ECO:0000256" key="5">
    <source>
        <dbReference type="ARBA" id="ARBA00022840"/>
    </source>
</evidence>
<keyword evidence="6" id="KW-0460">Magnesium</keyword>
<proteinExistence type="predicted"/>
<dbReference type="SUPFAM" id="SSF81653">
    <property type="entry name" value="Calcium ATPase, transduction domain A"/>
    <property type="match status" value="1"/>
</dbReference>
<evidence type="ECO:0000313" key="11">
    <source>
        <dbReference type="EMBL" id="KAJ3616143.1"/>
    </source>
</evidence>
<keyword evidence="7" id="KW-1278">Translocase</keyword>
<keyword evidence="3" id="KW-0812">Transmembrane</keyword>
<keyword evidence="8" id="KW-1133">Transmembrane helix</keyword>
<dbReference type="FunFam" id="2.70.150.10:FF:000160">
    <property type="entry name" value="Sarcoplasmic/endoplasmic reticulum calcium ATPase 1"/>
    <property type="match status" value="1"/>
</dbReference>
<dbReference type="PANTHER" id="PTHR43294">
    <property type="entry name" value="SODIUM/POTASSIUM-TRANSPORTING ATPASE SUBUNIT ALPHA"/>
    <property type="match status" value="1"/>
</dbReference>
<dbReference type="GO" id="GO:0036376">
    <property type="term" value="P:sodium ion export across plasma membrane"/>
    <property type="evidence" value="ECO:0007669"/>
    <property type="project" value="TreeGrafter"/>
</dbReference>
<evidence type="ECO:0000313" key="12">
    <source>
        <dbReference type="Proteomes" id="UP001168821"/>
    </source>
</evidence>
<dbReference type="GO" id="GO:1902600">
    <property type="term" value="P:proton transmembrane transport"/>
    <property type="evidence" value="ECO:0007669"/>
    <property type="project" value="TreeGrafter"/>
</dbReference>
<evidence type="ECO:0000256" key="1">
    <source>
        <dbReference type="ARBA" id="ARBA00004127"/>
    </source>
</evidence>
<dbReference type="InterPro" id="IPR008250">
    <property type="entry name" value="ATPase_P-typ_transduc_dom_A_sf"/>
</dbReference>
<gene>
    <name evidence="11" type="ORF">Zmor_012035</name>
</gene>
<keyword evidence="4" id="KW-0547">Nucleotide-binding</keyword>
<keyword evidence="5" id="KW-0067">ATP-binding</keyword>
<evidence type="ECO:0000256" key="6">
    <source>
        <dbReference type="ARBA" id="ARBA00022842"/>
    </source>
</evidence>
<keyword evidence="2" id="KW-0597">Phosphoprotein</keyword>
<evidence type="ECO:0000256" key="7">
    <source>
        <dbReference type="ARBA" id="ARBA00022967"/>
    </source>
</evidence>
<dbReference type="Pfam" id="PF00122">
    <property type="entry name" value="E1-E2_ATPase"/>
    <property type="match status" value="1"/>
</dbReference>
<name>A0AA38HFT9_9CUCU</name>
<comment type="caution">
    <text evidence="11">The sequence shown here is derived from an EMBL/GenBank/DDBJ whole genome shotgun (WGS) entry which is preliminary data.</text>
</comment>
<comment type="subcellular location">
    <subcellularLocation>
        <location evidence="1">Endomembrane system</location>
        <topology evidence="1">Multi-pass membrane protein</topology>
    </subcellularLocation>
</comment>
<organism evidence="11 12">
    <name type="scientific">Zophobas morio</name>
    <dbReference type="NCBI Taxonomy" id="2755281"/>
    <lineage>
        <taxon>Eukaryota</taxon>
        <taxon>Metazoa</taxon>
        <taxon>Ecdysozoa</taxon>
        <taxon>Arthropoda</taxon>
        <taxon>Hexapoda</taxon>
        <taxon>Insecta</taxon>
        <taxon>Pterygota</taxon>
        <taxon>Neoptera</taxon>
        <taxon>Endopterygota</taxon>
        <taxon>Coleoptera</taxon>
        <taxon>Polyphaga</taxon>
        <taxon>Cucujiformia</taxon>
        <taxon>Tenebrionidae</taxon>
        <taxon>Zophobas</taxon>
    </lineage>
</organism>
<dbReference type="GO" id="GO:0016887">
    <property type="term" value="F:ATP hydrolysis activity"/>
    <property type="evidence" value="ECO:0007669"/>
    <property type="project" value="InterPro"/>
</dbReference>
<dbReference type="GO" id="GO:0005524">
    <property type="term" value="F:ATP binding"/>
    <property type="evidence" value="ECO:0007669"/>
    <property type="project" value="UniProtKB-KW"/>
</dbReference>
<evidence type="ECO:0000256" key="8">
    <source>
        <dbReference type="ARBA" id="ARBA00022989"/>
    </source>
</evidence>
<dbReference type="GO" id="GO:0005391">
    <property type="term" value="F:P-type sodium:potassium-exchanging transporter activity"/>
    <property type="evidence" value="ECO:0007669"/>
    <property type="project" value="TreeGrafter"/>
</dbReference>
<dbReference type="GO" id="GO:0006883">
    <property type="term" value="P:intracellular sodium ion homeostasis"/>
    <property type="evidence" value="ECO:0007669"/>
    <property type="project" value="TreeGrafter"/>
</dbReference>
<dbReference type="InterPro" id="IPR001757">
    <property type="entry name" value="P_typ_ATPase"/>
</dbReference>
<evidence type="ECO:0000256" key="4">
    <source>
        <dbReference type="ARBA" id="ARBA00022741"/>
    </source>
</evidence>
<dbReference type="GO" id="GO:1990573">
    <property type="term" value="P:potassium ion import across plasma membrane"/>
    <property type="evidence" value="ECO:0007669"/>
    <property type="project" value="TreeGrafter"/>
</dbReference>
<dbReference type="GO" id="GO:0012505">
    <property type="term" value="C:endomembrane system"/>
    <property type="evidence" value="ECO:0007669"/>
    <property type="project" value="UniProtKB-SubCell"/>
</dbReference>
<feature type="domain" description="P-type ATPase A" evidence="10">
    <location>
        <begin position="19"/>
        <end position="131"/>
    </location>
</feature>
<keyword evidence="12" id="KW-1185">Reference proteome</keyword>
<reference evidence="11" key="1">
    <citation type="journal article" date="2023" name="G3 (Bethesda)">
        <title>Whole genome assemblies of Zophobas morio and Tenebrio molitor.</title>
        <authorList>
            <person name="Kaur S."/>
            <person name="Stinson S.A."/>
            <person name="diCenzo G.C."/>
        </authorList>
    </citation>
    <scope>NUCLEOTIDE SEQUENCE</scope>
    <source>
        <strain evidence="11">QUZm001</strain>
    </source>
</reference>
<dbReference type="GO" id="GO:0005886">
    <property type="term" value="C:plasma membrane"/>
    <property type="evidence" value="ECO:0007669"/>
    <property type="project" value="TreeGrafter"/>
</dbReference>
<dbReference type="InterPro" id="IPR059000">
    <property type="entry name" value="ATPase_P-type_domA"/>
</dbReference>
<dbReference type="GO" id="GO:0030007">
    <property type="term" value="P:intracellular potassium ion homeostasis"/>
    <property type="evidence" value="ECO:0007669"/>
    <property type="project" value="TreeGrafter"/>
</dbReference>
<dbReference type="Gene3D" id="1.20.1110.10">
    <property type="entry name" value="Calcium-transporting ATPase, transmembrane domain"/>
    <property type="match status" value="1"/>
</dbReference>
<evidence type="ECO:0000256" key="2">
    <source>
        <dbReference type="ARBA" id="ARBA00022553"/>
    </source>
</evidence>
<dbReference type="AlphaFoldDB" id="A0AA38HFT9"/>
<dbReference type="PANTHER" id="PTHR43294:SF20">
    <property type="entry name" value="P-TYPE ATPASE"/>
    <property type="match status" value="1"/>
</dbReference>
<evidence type="ECO:0000256" key="9">
    <source>
        <dbReference type="ARBA" id="ARBA00023136"/>
    </source>
</evidence>
<evidence type="ECO:0000256" key="3">
    <source>
        <dbReference type="ARBA" id="ARBA00022692"/>
    </source>
</evidence>
<protein>
    <recommendedName>
        <fullName evidence="10">P-type ATPase A domain-containing protein</fullName>
    </recommendedName>
</protein>
<dbReference type="InterPro" id="IPR050510">
    <property type="entry name" value="Cation_transp_ATPase_P-type"/>
</dbReference>
<dbReference type="EMBL" id="JALNTZ010003728">
    <property type="protein sequence ID" value="KAJ3616143.1"/>
    <property type="molecule type" value="Genomic_DNA"/>
</dbReference>
<dbReference type="Gene3D" id="2.70.150.10">
    <property type="entry name" value="Calcium-transporting ATPase, cytoplasmic transduction domain A"/>
    <property type="match status" value="1"/>
</dbReference>
<sequence>METVQAVKARKSMDALKTLSKPKAVVVRNGQQQEIDASDLVVGDVVVLEAGKYVPADLRIIESSDLMIDESILTGESLMVEKTHEAVADTKILAEMKNIAFMSTFTTNGRAVGVVIRIGVKTEIGKIAQSLASTKEEATPLEKRLTNFSY</sequence>
<evidence type="ECO:0000259" key="10">
    <source>
        <dbReference type="Pfam" id="PF00122"/>
    </source>
</evidence>
<keyword evidence="9" id="KW-0472">Membrane</keyword>
<dbReference type="Proteomes" id="UP001168821">
    <property type="component" value="Unassembled WGS sequence"/>
</dbReference>